<gene>
    <name evidence="13" type="primary">ATP6</name>
</gene>
<geneLocation type="mitochondrion" evidence="13"/>
<dbReference type="AlphaFoldDB" id="A0A7L8HYY9"/>
<keyword evidence="13" id="KW-0496">Mitochondrion</keyword>
<comment type="similarity">
    <text evidence="2">Belongs to the ATPase A chain family.</text>
</comment>
<sequence length="222" mass="25070">MMMSLFSVFDPSTIFMSLNWFSMIIWLVIFPGMYWVMSSRFFGFLNFLVKFLLEEFLSLIGLSSGYGIISLIIGVFIFIMMNNVFGLVSYVFTSTAHFVVSISLALPLWIGLMLYGWINNMMHMFIHLVPMGTPGALLVFMVIVESISMLIRPLTLSVRLGANMIAGHLLMVLLGGLSSGLEFMGLIVVFGQMMLLVLEIAVAFIQAYVFCTLFMLYYEEVN</sequence>
<evidence type="ECO:0000256" key="7">
    <source>
        <dbReference type="ARBA" id="ARBA00022989"/>
    </source>
</evidence>
<reference evidence="13" key="1">
    <citation type="submission" date="2020-08" db="EMBL/GenBank/DDBJ databases">
        <title>The complete mitochondrial genome of the millipede Epanerchodus koreanus #Verhoeff, 1937 collected in limestone cave of Korea (Polydesmidae: Polydesmida).</title>
        <authorList>
            <person name="Joo S."/>
            <person name="Lee J."/>
            <person name="Lee D.-Y."/>
            <person name="Xi H."/>
            <person name="Park J."/>
        </authorList>
    </citation>
    <scope>NUCLEOTIDE SEQUENCE</scope>
</reference>
<evidence type="ECO:0000256" key="11">
    <source>
        <dbReference type="RuleBase" id="RU004450"/>
    </source>
</evidence>
<dbReference type="InterPro" id="IPR023011">
    <property type="entry name" value="ATP_synth_F0_asu_AS"/>
</dbReference>
<evidence type="ECO:0000256" key="6">
    <source>
        <dbReference type="ARBA" id="ARBA00022781"/>
    </source>
</evidence>
<organism evidence="13">
    <name type="scientific">Epanerchodus koreanus</name>
    <dbReference type="NCBI Taxonomy" id="2678661"/>
    <lineage>
        <taxon>Eukaryota</taxon>
        <taxon>Metazoa</taxon>
        <taxon>Ecdysozoa</taxon>
        <taxon>Arthropoda</taxon>
        <taxon>Myriapoda</taxon>
        <taxon>Diplopoda</taxon>
        <taxon>Helminthomorpha</taxon>
        <taxon>Polydesmida</taxon>
        <taxon>Polydesmidae</taxon>
        <taxon>Epanerchodus</taxon>
    </lineage>
</organism>
<evidence type="ECO:0000256" key="10">
    <source>
        <dbReference type="ARBA" id="ARBA00023310"/>
    </source>
</evidence>
<feature type="transmembrane region" description="Helical" evidence="12">
    <location>
        <begin position="165"/>
        <end position="190"/>
    </location>
</feature>
<dbReference type="InterPro" id="IPR035908">
    <property type="entry name" value="F0_ATP_A_sf"/>
</dbReference>
<keyword evidence="10" id="KW-0066">ATP synthesis</keyword>
<protein>
    <recommendedName>
        <fullName evidence="11">ATP synthase subunit a</fullName>
    </recommendedName>
</protein>
<evidence type="ECO:0000256" key="12">
    <source>
        <dbReference type="SAM" id="Phobius"/>
    </source>
</evidence>
<dbReference type="GO" id="GO:0046933">
    <property type="term" value="F:proton-transporting ATP synthase activity, rotational mechanism"/>
    <property type="evidence" value="ECO:0007669"/>
    <property type="project" value="TreeGrafter"/>
</dbReference>
<dbReference type="GO" id="GO:0005743">
    <property type="term" value="C:mitochondrial inner membrane"/>
    <property type="evidence" value="ECO:0007669"/>
    <property type="project" value="UniProtKB-SubCell"/>
</dbReference>
<dbReference type="GO" id="GO:0045259">
    <property type="term" value="C:proton-transporting ATP synthase complex"/>
    <property type="evidence" value="ECO:0007669"/>
    <property type="project" value="UniProtKB-KW"/>
</dbReference>
<dbReference type="PANTHER" id="PTHR11410">
    <property type="entry name" value="ATP SYNTHASE SUBUNIT A"/>
    <property type="match status" value="1"/>
</dbReference>
<dbReference type="CTD" id="4508"/>
<keyword evidence="5 12" id="KW-0812">Transmembrane</keyword>
<evidence type="ECO:0000313" key="13">
    <source>
        <dbReference type="EMBL" id="QOE55893.1"/>
    </source>
</evidence>
<keyword evidence="9 12" id="KW-0472">Membrane</keyword>
<dbReference type="Pfam" id="PF00119">
    <property type="entry name" value="ATP-synt_A"/>
    <property type="match status" value="1"/>
</dbReference>
<feature type="transmembrane region" description="Helical" evidence="12">
    <location>
        <begin position="56"/>
        <end position="79"/>
    </location>
</feature>
<dbReference type="EMBL" id="MT898420">
    <property type="protein sequence ID" value="QOE55893.1"/>
    <property type="molecule type" value="Genomic_DNA"/>
</dbReference>
<dbReference type="InterPro" id="IPR000568">
    <property type="entry name" value="ATP_synth_F0_asu"/>
</dbReference>
<dbReference type="PRINTS" id="PR00123">
    <property type="entry name" value="ATPASEA"/>
</dbReference>
<accession>A0A7L8HYY9</accession>
<evidence type="ECO:0000256" key="9">
    <source>
        <dbReference type="ARBA" id="ARBA00023136"/>
    </source>
</evidence>
<keyword evidence="3" id="KW-0813">Transport</keyword>
<dbReference type="SUPFAM" id="SSF81336">
    <property type="entry name" value="F1F0 ATP synthase subunit A"/>
    <property type="match status" value="1"/>
</dbReference>
<keyword evidence="7 12" id="KW-1133">Transmembrane helix</keyword>
<dbReference type="GeneID" id="60236343"/>
<keyword evidence="6" id="KW-0375">Hydrogen ion transport</keyword>
<dbReference type="Gene3D" id="1.20.120.220">
    <property type="entry name" value="ATP synthase, F0 complex, subunit A"/>
    <property type="match status" value="1"/>
</dbReference>
<comment type="subcellular location">
    <subcellularLocation>
        <location evidence="1">Membrane</location>
        <topology evidence="1">Multi-pass membrane protein</topology>
    </subcellularLocation>
    <subcellularLocation>
        <location evidence="11">Mitochondrion inner membrane</location>
        <topology evidence="11">Multi-pass membrane protein</topology>
    </subcellularLocation>
</comment>
<evidence type="ECO:0000256" key="8">
    <source>
        <dbReference type="ARBA" id="ARBA00023065"/>
    </source>
</evidence>
<dbReference type="CDD" id="cd00310">
    <property type="entry name" value="ATP-synt_Fo_a_6"/>
    <property type="match status" value="1"/>
</dbReference>
<feature type="transmembrane region" description="Helical" evidence="12">
    <location>
        <begin position="124"/>
        <end position="144"/>
    </location>
</feature>
<feature type="transmembrane region" description="Helical" evidence="12">
    <location>
        <begin position="91"/>
        <end position="118"/>
    </location>
</feature>
<dbReference type="PROSITE" id="PS00449">
    <property type="entry name" value="ATPASE_A"/>
    <property type="match status" value="1"/>
</dbReference>
<dbReference type="PANTHER" id="PTHR11410:SF0">
    <property type="entry name" value="ATP SYNTHASE SUBUNIT A"/>
    <property type="match status" value="1"/>
</dbReference>
<feature type="transmembrane region" description="Helical" evidence="12">
    <location>
        <begin position="196"/>
        <end position="218"/>
    </location>
</feature>
<keyword evidence="4" id="KW-0138">CF(0)</keyword>
<feature type="transmembrane region" description="Helical" evidence="12">
    <location>
        <begin position="12"/>
        <end position="36"/>
    </location>
</feature>
<evidence type="ECO:0000256" key="3">
    <source>
        <dbReference type="ARBA" id="ARBA00022448"/>
    </source>
</evidence>
<name>A0A7L8HYY9_9MYRI</name>
<dbReference type="InterPro" id="IPR045083">
    <property type="entry name" value="ATP_synth_F0_asu_bact/mt"/>
</dbReference>
<evidence type="ECO:0000256" key="2">
    <source>
        <dbReference type="ARBA" id="ARBA00006810"/>
    </source>
</evidence>
<keyword evidence="8" id="KW-0406">Ion transport</keyword>
<proteinExistence type="inferred from homology"/>
<evidence type="ECO:0000256" key="5">
    <source>
        <dbReference type="ARBA" id="ARBA00022692"/>
    </source>
</evidence>
<dbReference type="NCBIfam" id="TIGR01131">
    <property type="entry name" value="ATP_synt_6_or_A"/>
    <property type="match status" value="1"/>
</dbReference>
<evidence type="ECO:0000256" key="4">
    <source>
        <dbReference type="ARBA" id="ARBA00022547"/>
    </source>
</evidence>
<evidence type="ECO:0000256" key="1">
    <source>
        <dbReference type="ARBA" id="ARBA00004141"/>
    </source>
</evidence>
<dbReference type="RefSeq" id="YP_009945358.1">
    <property type="nucleotide sequence ID" value="NC_051495.1"/>
</dbReference>